<keyword evidence="1" id="KW-0472">Membrane</keyword>
<dbReference type="EMBL" id="CP064981">
    <property type="protein sequence ID" value="QQR92425.1"/>
    <property type="molecule type" value="Genomic_DNA"/>
</dbReference>
<protein>
    <submittedName>
        <fullName evidence="2">Uncharacterized protein</fullName>
    </submittedName>
</protein>
<organism evidence="2">
    <name type="scientific">Candidatus Iainarchaeum sp</name>
    <dbReference type="NCBI Taxonomy" id="3101447"/>
    <lineage>
        <taxon>Archaea</taxon>
        <taxon>Candidatus Iainarchaeota</taxon>
        <taxon>Candidatus Iainarchaeia</taxon>
        <taxon>Candidatus Iainarchaeales</taxon>
        <taxon>Candidatus Iainarchaeaceae</taxon>
        <taxon>Candidatus Iainarchaeum</taxon>
    </lineage>
</organism>
<proteinExistence type="predicted"/>
<accession>A0A7T9DJD9</accession>
<name>A0A7T9DJD9_9ARCH</name>
<keyword evidence="1" id="KW-1133">Transmembrane helix</keyword>
<sequence length="53" mass="5844">MPVVSASVRVAWCVCWLVVSIAVAVIGITEKRKMSKQLPARRQANGFALPEFE</sequence>
<evidence type="ECO:0000256" key="1">
    <source>
        <dbReference type="SAM" id="Phobius"/>
    </source>
</evidence>
<dbReference type="Proteomes" id="UP000596004">
    <property type="component" value="Chromosome"/>
</dbReference>
<evidence type="ECO:0000313" key="2">
    <source>
        <dbReference type="EMBL" id="QQR92425.1"/>
    </source>
</evidence>
<reference evidence="2" key="1">
    <citation type="submission" date="2020-11" db="EMBL/GenBank/DDBJ databases">
        <title>Connecting structure to function with the recovery of over 1000 high-quality activated sludge metagenome-assembled genomes encoding full-length rRNA genes using long-read sequencing.</title>
        <authorList>
            <person name="Singleton C.M."/>
            <person name="Petriglieri F."/>
            <person name="Kristensen J.M."/>
            <person name="Kirkegaard R.H."/>
            <person name="Michaelsen T.Y."/>
            <person name="Andersen M.H."/>
            <person name="Karst S.M."/>
            <person name="Dueholm M.S."/>
            <person name="Nielsen P.H."/>
            <person name="Albertsen M."/>
        </authorList>
    </citation>
    <scope>NUCLEOTIDE SEQUENCE</scope>
    <source>
        <strain evidence="2">Fred_18-Q3-R57-64_BAT3C.431</strain>
    </source>
</reference>
<dbReference type="AlphaFoldDB" id="A0A7T9DJD9"/>
<gene>
    <name evidence="2" type="ORF">IPJ89_04710</name>
</gene>
<feature type="transmembrane region" description="Helical" evidence="1">
    <location>
        <begin position="6"/>
        <end position="28"/>
    </location>
</feature>
<keyword evidence="1" id="KW-0812">Transmembrane</keyword>